<reference evidence="3 4" key="1">
    <citation type="submission" date="2024-04" db="EMBL/GenBank/DDBJ databases">
        <authorList>
            <person name="Wu Y.S."/>
            <person name="Zhang L."/>
        </authorList>
    </citation>
    <scope>NUCLEOTIDE SEQUENCE [LARGE SCALE GENOMIC DNA]</scope>
    <source>
        <strain evidence="3 4">KG-01</strain>
    </source>
</reference>
<feature type="chain" id="PRO_5047496670" description="DUF4352 domain-containing protein" evidence="2">
    <location>
        <begin position="23"/>
        <end position="207"/>
    </location>
</feature>
<gene>
    <name evidence="3" type="ORF">AAF454_13295</name>
</gene>
<keyword evidence="4" id="KW-1185">Reference proteome</keyword>
<comment type="caution">
    <text evidence="3">The sequence shown here is derived from an EMBL/GenBank/DDBJ whole genome shotgun (WGS) entry which is preliminary data.</text>
</comment>
<keyword evidence="2" id="KW-0732">Signal</keyword>
<dbReference type="PROSITE" id="PS51257">
    <property type="entry name" value="PROKAR_LIPOPROTEIN"/>
    <property type="match status" value="1"/>
</dbReference>
<sequence>MKKWIYGSLFLYLLLAGCTSQAETKPEKQQEDYRTDYTVNPQVPDDTNLKEQEDTVRSRLGVATLENASFKVYTYNLGNIKLTVHETKILQLTPSHSMIDYFHGLTDRTTFPIAKVFVTIENTGKKKIQFAPFAVASLGKQMWTHEQEVYLDNLNGTYLPGEIKRGNLGVILHEKSAGTIQVKTTDVLDEKSKKIQKAADWQIILPK</sequence>
<organism evidence="3 4">
    <name type="scientific">Kurthia gibsonii</name>
    <dbReference type="NCBI Taxonomy" id="33946"/>
    <lineage>
        <taxon>Bacteria</taxon>
        <taxon>Bacillati</taxon>
        <taxon>Bacillota</taxon>
        <taxon>Bacilli</taxon>
        <taxon>Bacillales</taxon>
        <taxon>Caryophanaceae</taxon>
        <taxon>Kurthia</taxon>
    </lineage>
</organism>
<evidence type="ECO:0000256" key="2">
    <source>
        <dbReference type="SAM" id="SignalP"/>
    </source>
</evidence>
<feature type="compositionally biased region" description="Basic and acidic residues" evidence="1">
    <location>
        <begin position="24"/>
        <end position="35"/>
    </location>
</feature>
<protein>
    <recommendedName>
        <fullName evidence="5">DUF4352 domain-containing protein</fullName>
    </recommendedName>
</protein>
<dbReference type="EMBL" id="JBCEWA010000011">
    <property type="protein sequence ID" value="MEL5989382.1"/>
    <property type="molecule type" value="Genomic_DNA"/>
</dbReference>
<dbReference type="RefSeq" id="WP_342303156.1">
    <property type="nucleotide sequence ID" value="NZ_JBCEWA010000011.1"/>
</dbReference>
<proteinExistence type="predicted"/>
<accession>A0ABU9LN14</accession>
<feature type="region of interest" description="Disordered" evidence="1">
    <location>
        <begin position="24"/>
        <end position="49"/>
    </location>
</feature>
<name>A0ABU9LN14_9BACL</name>
<evidence type="ECO:0000313" key="3">
    <source>
        <dbReference type="EMBL" id="MEL5989382.1"/>
    </source>
</evidence>
<evidence type="ECO:0008006" key="5">
    <source>
        <dbReference type="Google" id="ProtNLM"/>
    </source>
</evidence>
<evidence type="ECO:0000256" key="1">
    <source>
        <dbReference type="SAM" id="MobiDB-lite"/>
    </source>
</evidence>
<feature type="signal peptide" evidence="2">
    <location>
        <begin position="1"/>
        <end position="22"/>
    </location>
</feature>
<dbReference type="Proteomes" id="UP001398420">
    <property type="component" value="Unassembled WGS sequence"/>
</dbReference>
<evidence type="ECO:0000313" key="4">
    <source>
        <dbReference type="Proteomes" id="UP001398420"/>
    </source>
</evidence>